<feature type="transmembrane region" description="Helical" evidence="6">
    <location>
        <begin position="316"/>
        <end position="334"/>
    </location>
</feature>
<dbReference type="PANTHER" id="PTHR12308">
    <property type="entry name" value="ANOCTAMIN"/>
    <property type="match status" value="1"/>
</dbReference>
<dbReference type="InterPro" id="IPR007632">
    <property type="entry name" value="Anoctamin"/>
</dbReference>
<comment type="caution">
    <text evidence="8">The sequence shown here is derived from an EMBL/GenBank/DDBJ whole genome shotgun (WGS) entry which is preliminary data.</text>
</comment>
<keyword evidence="5" id="KW-1015">Disulfide bond</keyword>
<dbReference type="InterPro" id="IPR049452">
    <property type="entry name" value="Anoctamin_TM"/>
</dbReference>
<dbReference type="EMBL" id="CAJNDS010002635">
    <property type="protein sequence ID" value="CAE7552627.1"/>
    <property type="molecule type" value="Genomic_DNA"/>
</dbReference>
<gene>
    <name evidence="8" type="ORF">SNAT2548_LOCUS31037</name>
</gene>
<dbReference type="InterPro" id="IPR001190">
    <property type="entry name" value="SRCR"/>
</dbReference>
<feature type="transmembrane region" description="Helical" evidence="6">
    <location>
        <begin position="469"/>
        <end position="490"/>
    </location>
</feature>
<dbReference type="PROSITE" id="PS50287">
    <property type="entry name" value="SRCR_2"/>
    <property type="match status" value="1"/>
</dbReference>
<evidence type="ECO:0000313" key="9">
    <source>
        <dbReference type="Proteomes" id="UP000604046"/>
    </source>
</evidence>
<feature type="transmembrane region" description="Helical" evidence="6">
    <location>
        <begin position="289"/>
        <end position="310"/>
    </location>
</feature>
<evidence type="ECO:0000256" key="3">
    <source>
        <dbReference type="ARBA" id="ARBA00022989"/>
    </source>
</evidence>
<evidence type="ECO:0000259" key="7">
    <source>
        <dbReference type="PROSITE" id="PS50287"/>
    </source>
</evidence>
<feature type="transmembrane region" description="Helical" evidence="6">
    <location>
        <begin position="595"/>
        <end position="617"/>
    </location>
</feature>
<evidence type="ECO:0000256" key="5">
    <source>
        <dbReference type="ARBA" id="ARBA00023157"/>
    </source>
</evidence>
<dbReference type="Gene3D" id="3.10.250.10">
    <property type="entry name" value="SRCR-like domain"/>
    <property type="match status" value="1"/>
</dbReference>
<keyword evidence="9" id="KW-1185">Reference proteome</keyword>
<protein>
    <recommendedName>
        <fullName evidence="7">SRCR domain-containing protein</fullName>
    </recommendedName>
</protein>
<feature type="transmembrane region" description="Helical" evidence="6">
    <location>
        <begin position="642"/>
        <end position="665"/>
    </location>
</feature>
<dbReference type="InterPro" id="IPR036772">
    <property type="entry name" value="SRCR-like_dom_sf"/>
</dbReference>
<feature type="transmembrane region" description="Helical" evidence="6">
    <location>
        <begin position="378"/>
        <end position="396"/>
    </location>
</feature>
<evidence type="ECO:0000313" key="8">
    <source>
        <dbReference type="EMBL" id="CAE7552627.1"/>
    </source>
</evidence>
<comment type="subcellular location">
    <subcellularLocation>
        <location evidence="1">Membrane</location>
        <topology evidence="1">Multi-pass membrane protein</topology>
    </subcellularLocation>
</comment>
<keyword evidence="4 6" id="KW-0472">Membrane</keyword>
<keyword evidence="3 6" id="KW-1133">Transmembrane helix</keyword>
<evidence type="ECO:0000256" key="4">
    <source>
        <dbReference type="ARBA" id="ARBA00023136"/>
    </source>
</evidence>
<dbReference type="GO" id="GO:0016020">
    <property type="term" value="C:membrane"/>
    <property type="evidence" value="ECO:0007669"/>
    <property type="project" value="UniProtKB-SubCell"/>
</dbReference>
<keyword evidence="2 6" id="KW-0812">Transmembrane</keyword>
<dbReference type="Pfam" id="PF00530">
    <property type="entry name" value="SRCR"/>
    <property type="match status" value="1"/>
</dbReference>
<dbReference type="SUPFAM" id="SSF51197">
    <property type="entry name" value="Clavaminate synthase-like"/>
    <property type="match status" value="1"/>
</dbReference>
<evidence type="ECO:0000256" key="6">
    <source>
        <dbReference type="SAM" id="Phobius"/>
    </source>
</evidence>
<reference evidence="8" key="1">
    <citation type="submission" date="2021-02" db="EMBL/GenBank/DDBJ databases">
        <authorList>
            <person name="Dougan E. K."/>
            <person name="Rhodes N."/>
            <person name="Thang M."/>
            <person name="Chan C."/>
        </authorList>
    </citation>
    <scope>NUCLEOTIDE SEQUENCE</scope>
</reference>
<feature type="transmembrane region" description="Helical" evidence="6">
    <location>
        <begin position="510"/>
        <end position="529"/>
    </location>
</feature>
<organism evidence="8 9">
    <name type="scientific">Symbiodinium natans</name>
    <dbReference type="NCBI Taxonomy" id="878477"/>
    <lineage>
        <taxon>Eukaryota</taxon>
        <taxon>Sar</taxon>
        <taxon>Alveolata</taxon>
        <taxon>Dinophyceae</taxon>
        <taxon>Suessiales</taxon>
        <taxon>Symbiodiniaceae</taxon>
        <taxon>Symbiodinium</taxon>
    </lineage>
</organism>
<sequence length="1859" mass="206985">MAGSDTTPLLQTTEAKQSIKLLGFELSRRVRSWHFALVFPIFTPEQGKAEIKDPEATWKTLFLVTDDTALPTFPKPLTLKDLVDMAWSKVWDLLEGSGYEIQQFESIDGDETFVLFKAKDIDEVAEFAEARARLKPETYHKAMKKEGTCPTETRNASGDWHLEVYTDGLVPGEKITNEFPHYVRYTRAIADKVEPFTVPEPGSELKFTGVLRFMALWVVLQLRLTRRHLRSLFSIVEMEKLGVISKFFPLHEWEKLDRLFNRHVSDVVAQYTGSRIAFFFHFYDVFTRWMCVPGLLGLCVLIYSFIFPGVDKTEKVVKSIYGCLICIWATVFLARHEQLMNMKKVRWGLSGAVSEVANVRRQFSDAYRGTVQEGLQNLGHWILVFLVLGQFVWVLFTLNGLRHVAHENPDGKTFEFIPNEYVIIGTKYLITINIKVVDFGWTLLSTWLSKKENHRAEMDLKSAMAVKLFAVKFVIFYYPFARLLLIQPYLEEGCPKAGCVEVLRADLRVFFITQVASLVVENIVALALLKWSMRTEIMNKEQRQRTAESSGSARAFHLQGQAAPDKLSYIEVQAMLSEYDETEEITQYMQVVTNFGFVTMFGCLCPSVSLLCFLANFPIKKLTAFKFAYALRRVMPMTQDGIGSWAAIMHFVGFIGITMTTYSVVFHYDTFEGSSMLMKLIAFVLIERGLIALKIAVEGFLGNKTVVQKRVEEYNESVIDKVIPRIASQKRNSDGANQSKKPARRSIRSCHYEGGNTDAGRVEVFLSSRWRWICLGQEGPNFTLSAAEVVCRQLGLRRGLSTFRMANGASTDASALRRVDCRGTEASLLDCQLQVQDALPPLCGDPAGVAAAAVRCTNFVPEEQPAVRLTGNASRLLEDAALRVACAAEEEESKTALPSFHCEIVEAVHLPARACLVRQHHWAGVTCRFCVPCGYGGTTGLGSKALAPGFVAQPVQPDPTFHYAGAPGHVVVQPEICMTWYVATGYVKQDKSQPEQQVLKLHELISFEGSTESKADPPKVSLNEPEFVIGGPSGPAWDLKEDVEEVLSTLSTLSEVAGACEVFSLASGLHRMAKLADENAYGAMGGLEHVLDDPRLESVVSVLRSKAQGLTTPRAIMQTIWALGKLGVKGYDVQAIIAQLAQTSPPVMHQWSSKELSNTLWGLARLSESLCGLRPEGLQLAYRVMMQCTLRLEKFSTQCLTNSFWAVAKIGLKGREAKAFCNECLYHIKEVMYREISPQGLANSLWACAKFQSECRAPLDRDAVRLFCGDVARRTRAAEGLMKMFFPQELSMALWAMAKLIGRRSRSKPNDICFEDVWWFAESVASEAALRIGDFTPQGVSNVAWSLATLDVMKGAEVLNFFDVAAQNAAANIEAYPPQAIANCAWAFNRLSQKGRMVTLFGSVAASEALRRIDEFSWQDCSSMVSALMNSLKCLEVRELAREVVLRAKGHCKEIGTQALLNIAFSGVRLKLDHDVMIPLVYEIAHAFEGQMQGFNDIDLRQWEEAQRYCRIHIPGPTGGKSQGNARDMKFNQQSFLQQSLPVRHAPGSGSELCVPSAGAIGWEPDSSRDASVQWAQRQAVFSPLGRLLFDLDADVLGLTGPKAAGPPKLSGGALDIYSALERDGVVELGDLGLPPELQAAAIESLDRGPVLSAARTALPALETWLRNNVALASAVAAYLGGRALLHGYKVVHLPATLTTKEFISAHWHHDRAGRRLKLFLRLNDVDPTEGHPTQVALGSHRLSYYWHEEFEQSRYADSYVRSHFETSRLAGKKGTGYIFDTNTIHKGTPEGTQPRDVIVVEYHHAAKCGLISSLGLNIPCPSGDQRALNWYFDLTDGQLRWIPEEGDEAAKRSEERES</sequence>
<evidence type="ECO:0000256" key="2">
    <source>
        <dbReference type="ARBA" id="ARBA00022692"/>
    </source>
</evidence>
<name>A0A812TUY3_9DINO</name>
<dbReference type="Proteomes" id="UP000604046">
    <property type="component" value="Unassembled WGS sequence"/>
</dbReference>
<feature type="transmembrane region" description="Helical" evidence="6">
    <location>
        <begin position="677"/>
        <end position="697"/>
    </location>
</feature>
<dbReference type="PANTHER" id="PTHR12308:SF73">
    <property type="entry name" value="ANOCTAMIN"/>
    <property type="match status" value="1"/>
</dbReference>
<accession>A0A812TUY3</accession>
<dbReference type="SUPFAM" id="SSF56487">
    <property type="entry name" value="SRCR-like"/>
    <property type="match status" value="1"/>
</dbReference>
<dbReference type="Gene3D" id="2.60.120.620">
    <property type="entry name" value="q2cbj1_9rhob like domain"/>
    <property type="match status" value="1"/>
</dbReference>
<dbReference type="GO" id="GO:0005254">
    <property type="term" value="F:chloride channel activity"/>
    <property type="evidence" value="ECO:0007669"/>
    <property type="project" value="TreeGrafter"/>
</dbReference>
<evidence type="ECO:0000256" key="1">
    <source>
        <dbReference type="ARBA" id="ARBA00004141"/>
    </source>
</evidence>
<feature type="domain" description="SRCR" evidence="7">
    <location>
        <begin position="747"/>
        <end position="857"/>
    </location>
</feature>
<dbReference type="OrthoDB" id="536948at2759"/>
<dbReference type="SMART" id="SM00202">
    <property type="entry name" value="SR"/>
    <property type="match status" value="1"/>
</dbReference>
<proteinExistence type="predicted"/>
<dbReference type="Pfam" id="PF04547">
    <property type="entry name" value="Anoctamin"/>
    <property type="match status" value="1"/>
</dbReference>